<dbReference type="EMBL" id="LT607413">
    <property type="protein sequence ID" value="SCF30637.1"/>
    <property type="molecule type" value="Genomic_DNA"/>
</dbReference>
<dbReference type="Proteomes" id="UP000198253">
    <property type="component" value="Chromosome I"/>
</dbReference>
<gene>
    <name evidence="3" type="ORF">GA0070618_5068</name>
</gene>
<reference evidence="4" key="1">
    <citation type="submission" date="2016-06" db="EMBL/GenBank/DDBJ databases">
        <authorList>
            <person name="Varghese N."/>
            <person name="Submissions Spin"/>
        </authorList>
    </citation>
    <scope>NUCLEOTIDE SEQUENCE [LARGE SCALE GENOMIC DNA]</scope>
    <source>
        <strain evidence="4">DSM 43816</strain>
    </source>
</reference>
<evidence type="ECO:0008006" key="5">
    <source>
        <dbReference type="Google" id="ProtNLM"/>
    </source>
</evidence>
<protein>
    <recommendedName>
        <fullName evidence="5">Ig-like domain-containing protein</fullName>
    </recommendedName>
</protein>
<keyword evidence="4" id="KW-1185">Reference proteome</keyword>
<proteinExistence type="predicted"/>
<organism evidence="3 4">
    <name type="scientific">Micromonospora echinospora</name>
    <name type="common">Micromonospora purpurea</name>
    <dbReference type="NCBI Taxonomy" id="1877"/>
    <lineage>
        <taxon>Bacteria</taxon>
        <taxon>Bacillati</taxon>
        <taxon>Actinomycetota</taxon>
        <taxon>Actinomycetes</taxon>
        <taxon>Micromonosporales</taxon>
        <taxon>Micromonosporaceae</taxon>
        <taxon>Micromonospora</taxon>
    </lineage>
</organism>
<dbReference type="AlphaFoldDB" id="A0A1C4ZCF9"/>
<dbReference type="GO" id="GO:0005975">
    <property type="term" value="P:carbohydrate metabolic process"/>
    <property type="evidence" value="ECO:0007669"/>
    <property type="project" value="UniProtKB-ARBA"/>
</dbReference>
<name>A0A1C4ZCF9_MICEC</name>
<feature type="signal peptide" evidence="2">
    <location>
        <begin position="1"/>
        <end position="48"/>
    </location>
</feature>
<evidence type="ECO:0000313" key="4">
    <source>
        <dbReference type="Proteomes" id="UP000198253"/>
    </source>
</evidence>
<evidence type="ECO:0000256" key="1">
    <source>
        <dbReference type="SAM" id="MobiDB-lite"/>
    </source>
</evidence>
<dbReference type="Gene3D" id="2.60.40.10">
    <property type="entry name" value="Immunoglobulins"/>
    <property type="match status" value="1"/>
</dbReference>
<dbReference type="InterPro" id="IPR013783">
    <property type="entry name" value="Ig-like_fold"/>
</dbReference>
<evidence type="ECO:0000256" key="2">
    <source>
        <dbReference type="SAM" id="SignalP"/>
    </source>
</evidence>
<feature type="region of interest" description="Disordered" evidence="1">
    <location>
        <begin position="653"/>
        <end position="674"/>
    </location>
</feature>
<accession>A0A1C4ZCF9</accession>
<sequence>MGDHESFRHGETNLPSFSRAHRRTTVLVVASTLSCALAAGLAAVPAAAAVTAPTDLRTADQPCATAAPGPHLSPSRLNDAQAVVLRGTFSRTSEETGLQAEFQVWDTTTPEQPQQWLRNVGEQSDQVYVQLEDESKQLDGVTYAWRVRVLDGTDASPWSSTCHFTVDRTGGPAATVTSAVYPAGSWDDASGAIGVPGAFTLTSASDDTVGYRYRFHSAELSDDSDYALVDTDALGGPATIGWTPRAAGHHSLAVHAVDRAGNWSGAAYHEFYVRETRPAIFSAAYPDWGSNLNYNVGVPGAFELTATVTGTASFVWRIDEDGPSGTAPLGADRTATVMIAPTRAGRQTLHVHSVTHDGTAHAPRAYAFTVDNGPRLTGDTDRGVTIGSSLTFHLAPRAPQVEAYLYWPQHSGLTEPPVEKITVPARADGTADLTWTATGTSVIGLRFQSRSTDGTLSEPRWTSVSVDGAAPTVTRTGGTDVGTPATFTARTRMANVVEYVATLNGDEATKQVLAPAADGSVTFGFTSTKGGYHYVTVVARDAAGVRTEQGGTSWSVVDGPRVTSTDFPATGSGPLATGTFSFTPRLTGTTAYEYSMNYGPYVTIAAQPDGTATLTWTPTGTGTNRLAVRSVTAAGTRSMSTQYTFTVEAGANRVTSTAPTPRPRGGVRTTAGHR</sequence>
<evidence type="ECO:0000313" key="3">
    <source>
        <dbReference type="EMBL" id="SCF30637.1"/>
    </source>
</evidence>
<keyword evidence="2" id="KW-0732">Signal</keyword>
<feature type="chain" id="PRO_5008710168" description="Ig-like domain-containing protein" evidence="2">
    <location>
        <begin position="49"/>
        <end position="674"/>
    </location>
</feature>
<dbReference type="InParanoid" id="A0A1C4ZCF9"/>